<feature type="signal peptide" evidence="1">
    <location>
        <begin position="1"/>
        <end position="27"/>
    </location>
</feature>
<name>A0A366HQ92_9BACT</name>
<evidence type="ECO:0000313" key="3">
    <source>
        <dbReference type="Proteomes" id="UP000253426"/>
    </source>
</evidence>
<protein>
    <submittedName>
        <fullName evidence="2">Uncharacterized protein</fullName>
    </submittedName>
</protein>
<dbReference type="Proteomes" id="UP000253426">
    <property type="component" value="Unassembled WGS sequence"/>
</dbReference>
<comment type="caution">
    <text evidence="2">The sequence shown here is derived from an EMBL/GenBank/DDBJ whole genome shotgun (WGS) entry which is preliminary data.</text>
</comment>
<evidence type="ECO:0000256" key="1">
    <source>
        <dbReference type="SAM" id="SignalP"/>
    </source>
</evidence>
<sequence>MQPASPAMHAIARCLLPLLFLAVTCMAEEPVWEDLELDNSAYDWHREFMPGDPDHTFKKDPWTSTALMLAGQKAVPHTGPPLPMADMFANTSMDRMLLKALGIPAKGQRKGVLCPATPESGGLDMVVAKFKSGVEFEIRICKCVWVLIPAEPIKDLEEFQRKLGISLTRYPASVVKSVVPPEASSVRAQIVGTDIPPYLADATIHETPKGLILAGSIILEPPPRPLSHQIWDNRQWFPRKTR</sequence>
<keyword evidence="1" id="KW-0732">Signal</keyword>
<proteinExistence type="predicted"/>
<feature type="chain" id="PRO_5017016378" evidence="1">
    <location>
        <begin position="28"/>
        <end position="242"/>
    </location>
</feature>
<accession>A0A366HQ92</accession>
<evidence type="ECO:0000313" key="2">
    <source>
        <dbReference type="EMBL" id="RBP45666.1"/>
    </source>
</evidence>
<keyword evidence="3" id="KW-1185">Reference proteome</keyword>
<dbReference type="RefSeq" id="WP_113957246.1">
    <property type="nucleotide sequence ID" value="NZ_QNRR01000002.1"/>
</dbReference>
<dbReference type="AlphaFoldDB" id="A0A366HQ92"/>
<dbReference type="EMBL" id="QNRR01000002">
    <property type="protein sequence ID" value="RBP45666.1"/>
    <property type="molecule type" value="Genomic_DNA"/>
</dbReference>
<reference evidence="2 3" key="1">
    <citation type="submission" date="2018-06" db="EMBL/GenBank/DDBJ databases">
        <title>Genomic Encyclopedia of Type Strains, Phase IV (KMG-IV): sequencing the most valuable type-strain genomes for metagenomic binning, comparative biology and taxonomic classification.</title>
        <authorList>
            <person name="Goeker M."/>
        </authorList>
    </citation>
    <scope>NUCLEOTIDE SEQUENCE [LARGE SCALE GENOMIC DNA]</scope>
    <source>
        <strain evidence="2 3">DSM 25532</strain>
    </source>
</reference>
<gene>
    <name evidence="2" type="ORF">DES53_10248</name>
</gene>
<organism evidence="2 3">
    <name type="scientific">Roseimicrobium gellanilyticum</name>
    <dbReference type="NCBI Taxonomy" id="748857"/>
    <lineage>
        <taxon>Bacteria</taxon>
        <taxon>Pseudomonadati</taxon>
        <taxon>Verrucomicrobiota</taxon>
        <taxon>Verrucomicrobiia</taxon>
        <taxon>Verrucomicrobiales</taxon>
        <taxon>Verrucomicrobiaceae</taxon>
        <taxon>Roseimicrobium</taxon>
    </lineage>
</organism>